<dbReference type="InterPro" id="IPR009057">
    <property type="entry name" value="Homeodomain-like_sf"/>
</dbReference>
<dbReference type="Pfam" id="PF00440">
    <property type="entry name" value="TetR_N"/>
    <property type="match status" value="1"/>
</dbReference>
<dbReference type="GO" id="GO:0003677">
    <property type="term" value="F:DNA binding"/>
    <property type="evidence" value="ECO:0007669"/>
    <property type="project" value="UniProtKB-UniRule"/>
</dbReference>
<dbReference type="PANTHER" id="PTHR43479">
    <property type="entry name" value="ACREF/ENVCD OPERON REPRESSOR-RELATED"/>
    <property type="match status" value="1"/>
</dbReference>
<dbReference type="SUPFAM" id="SSF46689">
    <property type="entry name" value="Homeodomain-like"/>
    <property type="match status" value="1"/>
</dbReference>
<evidence type="ECO:0000256" key="1">
    <source>
        <dbReference type="ARBA" id="ARBA00023125"/>
    </source>
</evidence>
<dbReference type="PANTHER" id="PTHR43479:SF11">
    <property type="entry name" value="ACREF_ENVCD OPERON REPRESSOR-RELATED"/>
    <property type="match status" value="1"/>
</dbReference>
<dbReference type="PROSITE" id="PS50977">
    <property type="entry name" value="HTH_TETR_2"/>
    <property type="match status" value="1"/>
</dbReference>
<feature type="domain" description="HTH tetR-type" evidence="3">
    <location>
        <begin position="2"/>
        <end position="62"/>
    </location>
</feature>
<dbReference type="InterPro" id="IPR023772">
    <property type="entry name" value="DNA-bd_HTH_TetR-type_CS"/>
</dbReference>
<protein>
    <submittedName>
        <fullName evidence="4">TetR/AcrR family transcriptional regulator</fullName>
    </submittedName>
</protein>
<feature type="DNA-binding region" description="H-T-H motif" evidence="2">
    <location>
        <begin position="25"/>
        <end position="44"/>
    </location>
</feature>
<gene>
    <name evidence="4" type="ORF">V6668_14780</name>
</gene>
<dbReference type="AlphaFoldDB" id="A0ABD8B0L8"/>
<dbReference type="PRINTS" id="PR00455">
    <property type="entry name" value="HTHTETR"/>
</dbReference>
<dbReference type="EMBL" id="CP145892">
    <property type="protein sequence ID" value="WWP23379.1"/>
    <property type="molecule type" value="Genomic_DNA"/>
</dbReference>
<evidence type="ECO:0000256" key="2">
    <source>
        <dbReference type="PROSITE-ProRule" id="PRU00335"/>
    </source>
</evidence>
<dbReference type="PROSITE" id="PS01081">
    <property type="entry name" value="HTH_TETR_1"/>
    <property type="match status" value="1"/>
</dbReference>
<name>A0ABD8B0L8_PAEAM</name>
<dbReference type="InterPro" id="IPR050624">
    <property type="entry name" value="HTH-type_Tx_Regulator"/>
</dbReference>
<dbReference type="Gene3D" id="1.10.357.10">
    <property type="entry name" value="Tetracycline Repressor, domain 2"/>
    <property type="match status" value="1"/>
</dbReference>
<sequence>MSSRKQSLLETALALFLEHSYANTTIQMILDQSGVSKGTFYKFFSSKEDCLYSIIDQRMQEDVFIRKELEQNHYTSDYDLLVDQIAIPMSVPNKERVWELYWTGFYSGEINSAKLATVHLKWLSTRLIQVYGNDISLYANEGAILCYGILHQIANTSRSLNTPKPVWSEVVPKVLTYIEVILRTMHQRNEHIFDFQSLYFLNADERNHDMGLDIDNILIELDEFNNRVQKSKESASFKQLSKGLLALLQDQEDLNIPVIEVVLQAFHKEYKSSAFQSEANRLTEACWWYLELVKQRN</sequence>
<reference evidence="4 5" key="1">
    <citation type="submission" date="2024-02" db="EMBL/GenBank/DDBJ databases">
        <title>Complete sequences of two Paenibacillus sp. strains and one Lysinibacillus strain isolated from the environment on STAA medium highlight biotechnological potential.</title>
        <authorList>
            <person name="Attere S.A."/>
            <person name="Piche L.C."/>
            <person name="Intertaglia L."/>
            <person name="Lami R."/>
            <person name="Charette S.J."/>
            <person name="Vincent A.T."/>
        </authorList>
    </citation>
    <scope>NUCLEOTIDE SEQUENCE [LARGE SCALE GENOMIC DNA]</scope>
    <source>
        <strain evidence="4 5">Y5S-7</strain>
    </source>
</reference>
<accession>A0ABD8B0L8</accession>
<dbReference type="RefSeq" id="WP_338708800.1">
    <property type="nucleotide sequence ID" value="NZ_CP145892.1"/>
</dbReference>
<dbReference type="GeneID" id="93476755"/>
<evidence type="ECO:0000259" key="3">
    <source>
        <dbReference type="PROSITE" id="PS50977"/>
    </source>
</evidence>
<dbReference type="Proteomes" id="UP001364764">
    <property type="component" value="Chromosome"/>
</dbReference>
<evidence type="ECO:0000313" key="5">
    <source>
        <dbReference type="Proteomes" id="UP001364764"/>
    </source>
</evidence>
<organism evidence="4 5">
    <name type="scientific">Paenibacillus amylolyticus</name>
    <dbReference type="NCBI Taxonomy" id="1451"/>
    <lineage>
        <taxon>Bacteria</taxon>
        <taxon>Bacillati</taxon>
        <taxon>Bacillota</taxon>
        <taxon>Bacilli</taxon>
        <taxon>Bacillales</taxon>
        <taxon>Paenibacillaceae</taxon>
        <taxon>Paenibacillus</taxon>
    </lineage>
</organism>
<evidence type="ECO:0000313" key="4">
    <source>
        <dbReference type="EMBL" id="WWP23379.1"/>
    </source>
</evidence>
<proteinExistence type="predicted"/>
<dbReference type="InterPro" id="IPR001647">
    <property type="entry name" value="HTH_TetR"/>
</dbReference>
<keyword evidence="1 2" id="KW-0238">DNA-binding</keyword>